<keyword evidence="7" id="KW-1185">Reference proteome</keyword>
<dbReference type="GO" id="GO:0003677">
    <property type="term" value="F:DNA binding"/>
    <property type="evidence" value="ECO:0007669"/>
    <property type="project" value="UniProtKB-UniRule"/>
</dbReference>
<dbReference type="InterPro" id="IPR036271">
    <property type="entry name" value="Tet_transcr_reg_TetR-rel_C_sf"/>
</dbReference>
<dbReference type="PROSITE" id="PS50977">
    <property type="entry name" value="HTH_TETR_2"/>
    <property type="match status" value="1"/>
</dbReference>
<organism evidence="6 7">
    <name type="scientific">Hyphomonas johnsonii MHS-2</name>
    <dbReference type="NCBI Taxonomy" id="1280950"/>
    <lineage>
        <taxon>Bacteria</taxon>
        <taxon>Pseudomonadati</taxon>
        <taxon>Pseudomonadota</taxon>
        <taxon>Alphaproteobacteria</taxon>
        <taxon>Hyphomonadales</taxon>
        <taxon>Hyphomonadaceae</taxon>
        <taxon>Hyphomonas</taxon>
    </lineage>
</organism>
<accession>A0A059FUG4</accession>
<dbReference type="PRINTS" id="PR00455">
    <property type="entry name" value="HTHTETR"/>
</dbReference>
<dbReference type="Gene3D" id="1.10.357.10">
    <property type="entry name" value="Tetracycline Repressor, domain 2"/>
    <property type="match status" value="1"/>
</dbReference>
<dbReference type="PANTHER" id="PTHR30055">
    <property type="entry name" value="HTH-TYPE TRANSCRIPTIONAL REGULATOR RUTR"/>
    <property type="match status" value="1"/>
</dbReference>
<evidence type="ECO:0000256" key="4">
    <source>
        <dbReference type="PROSITE-ProRule" id="PRU00335"/>
    </source>
</evidence>
<comment type="caution">
    <text evidence="6">The sequence shown here is derived from an EMBL/GenBank/DDBJ whole genome shotgun (WGS) entry which is preliminary data.</text>
</comment>
<reference evidence="6 7" key="1">
    <citation type="journal article" date="2014" name="Antonie Van Leeuwenhoek">
        <title>Hyphomonas beringensis sp. nov. and Hyphomonas chukchiensis sp. nov., isolated from surface seawater of the Bering Sea and Chukchi Sea.</title>
        <authorList>
            <person name="Li C."/>
            <person name="Lai Q."/>
            <person name="Li G."/>
            <person name="Dong C."/>
            <person name="Wang J."/>
            <person name="Liao Y."/>
            <person name="Shao Z."/>
        </authorList>
    </citation>
    <scope>NUCLEOTIDE SEQUENCE [LARGE SCALE GENOMIC DNA]</scope>
    <source>
        <strain evidence="6 7">MHS-2</strain>
    </source>
</reference>
<protein>
    <submittedName>
        <fullName evidence="6">TetR family transcriptional regulator</fullName>
    </submittedName>
</protein>
<sequence length="234" mass="26184">MPSDMSLEQTPAERRRSKVRGAIIDAAERVFASEGENGLSIRRLAEEIDYSPSAIYKYFGSKEELIDELKEAFFKRLLSRVDMISGTDRPFHLRARACVSTYIETAVERPHHYAAAFSNAYGSNTGNVWPDMDWETFMQTNKGRAFGLLVDMVREGQSLGVFDPSLDPYLSAKSVWAASHGLAQLMTHLPQFPDLRPTNTCLSASEFVAFHADLVFRGLQHPAVLPHTDPTAQD</sequence>
<evidence type="ECO:0000256" key="2">
    <source>
        <dbReference type="ARBA" id="ARBA00023125"/>
    </source>
</evidence>
<proteinExistence type="predicted"/>
<feature type="DNA-binding region" description="H-T-H motif" evidence="4">
    <location>
        <begin position="40"/>
        <end position="59"/>
    </location>
</feature>
<dbReference type="InterPro" id="IPR025996">
    <property type="entry name" value="MT1864/Rv1816-like_C"/>
</dbReference>
<dbReference type="STRING" id="1280950.HJO_02160"/>
<evidence type="ECO:0000259" key="5">
    <source>
        <dbReference type="PROSITE" id="PS50977"/>
    </source>
</evidence>
<dbReference type="SUPFAM" id="SSF46689">
    <property type="entry name" value="Homeodomain-like"/>
    <property type="match status" value="1"/>
</dbReference>
<dbReference type="InterPro" id="IPR050109">
    <property type="entry name" value="HTH-type_TetR-like_transc_reg"/>
</dbReference>
<dbReference type="PATRIC" id="fig|1280950.3.peg.442"/>
<dbReference type="SUPFAM" id="SSF48498">
    <property type="entry name" value="Tetracyclin repressor-like, C-terminal domain"/>
    <property type="match status" value="1"/>
</dbReference>
<evidence type="ECO:0000256" key="1">
    <source>
        <dbReference type="ARBA" id="ARBA00023015"/>
    </source>
</evidence>
<dbReference type="InterPro" id="IPR001647">
    <property type="entry name" value="HTH_TetR"/>
</dbReference>
<evidence type="ECO:0000256" key="3">
    <source>
        <dbReference type="ARBA" id="ARBA00023163"/>
    </source>
</evidence>
<dbReference type="InterPro" id="IPR009057">
    <property type="entry name" value="Homeodomain-like_sf"/>
</dbReference>
<keyword evidence="2 4" id="KW-0238">DNA-binding</keyword>
<keyword evidence="1" id="KW-0805">Transcription regulation</keyword>
<dbReference type="eggNOG" id="COG1309">
    <property type="taxonomic scope" value="Bacteria"/>
</dbReference>
<dbReference type="Proteomes" id="UP000025171">
    <property type="component" value="Unassembled WGS sequence"/>
</dbReference>
<dbReference type="EMBL" id="ARYK01000001">
    <property type="protein sequence ID" value="KCZ94141.1"/>
    <property type="molecule type" value="Genomic_DNA"/>
</dbReference>
<evidence type="ECO:0000313" key="6">
    <source>
        <dbReference type="EMBL" id="KCZ94141.1"/>
    </source>
</evidence>
<dbReference type="Pfam" id="PF00440">
    <property type="entry name" value="TetR_N"/>
    <property type="match status" value="1"/>
</dbReference>
<dbReference type="Pfam" id="PF13305">
    <property type="entry name" value="TetR_C_33"/>
    <property type="match status" value="1"/>
</dbReference>
<dbReference type="RefSeq" id="WP_051618004.1">
    <property type="nucleotide sequence ID" value="NZ_ARYK01000001.1"/>
</dbReference>
<feature type="domain" description="HTH tetR-type" evidence="5">
    <location>
        <begin position="17"/>
        <end position="77"/>
    </location>
</feature>
<name>A0A059FUG4_9PROT</name>
<gene>
    <name evidence="6" type="ORF">HJO_02160</name>
</gene>
<keyword evidence="3" id="KW-0804">Transcription</keyword>
<dbReference type="AlphaFoldDB" id="A0A059FUG4"/>
<evidence type="ECO:0000313" key="7">
    <source>
        <dbReference type="Proteomes" id="UP000025171"/>
    </source>
</evidence>